<evidence type="ECO:0000256" key="2">
    <source>
        <dbReference type="ARBA" id="ARBA00022917"/>
    </source>
</evidence>
<evidence type="ECO:0000259" key="4">
    <source>
        <dbReference type="PROSITE" id="PS51722"/>
    </source>
</evidence>
<dbReference type="Pfam" id="PF14492">
    <property type="entry name" value="EFG_III"/>
    <property type="match status" value="1"/>
</dbReference>
<dbReference type="InterPro" id="IPR005225">
    <property type="entry name" value="Small_GTP-bd"/>
</dbReference>
<dbReference type="CDD" id="cd03713">
    <property type="entry name" value="EFG_mtEFG_C"/>
    <property type="match status" value="1"/>
</dbReference>
<evidence type="ECO:0000256" key="3">
    <source>
        <dbReference type="ARBA" id="ARBA00023134"/>
    </source>
</evidence>
<dbReference type="InterPro" id="IPR035649">
    <property type="entry name" value="EFG_V"/>
</dbReference>
<sequence>MEKKRSTIGCFSSESVFLDTGDVDHGDTVTDYLEEERERGITIVSAAVTLFWNKHRINLIDTPGHVDFTVEVERALRVLDGAVTVLDAAAGVEAQTLTVWKQANRYKIPRIIFLNKMDKLGANFNMCLKSIRERLHVEPIPINLPIGKEKTFTGIVDLISLEQKIWDSQKSNDGRLFDSEKIDLHKDNVSTKLVINERNSFIGSLAEYDETIENHVLNDTKIEDIPVMDIHKALRAVTLSNKAVIVLCGSAKKNVGIQPLLDATVRYLPSPADIHHSFLSYYGNHLCALTFKIVHDRHKGALTYVRIYSGWLREGESVYNVNLKKTEKVGKQNLFEVNADNYRLVREVGPGNIACVSGLQEVRSGDTITDSQKSAKYASDQYMKLLEDDLDMDENDLEGPVLAGLNVPQPVFYCSIEAPSNSKQRDMELALEQMQREDPSLMINYREKVTKAIEHTDKLENVIGKQRNSVTMTMVIVPGNALPLFKQATYQGETVPSPLLSSQVVDVEVTVTSVHIEPGTSQTFVTAAAAHTISQALLQAACCLMEPVMRMEIHTDNEYAVKIQSDLFRRRGDVLEDSMQGGYRILHAQAPLANLVGYSTHLRTLTSGTASFSMELDHYKELSPDEEKKVITKQFGVIGEMM</sequence>
<evidence type="ECO:0000313" key="5">
    <source>
        <dbReference type="EMBL" id="WAR18913.1"/>
    </source>
</evidence>
<dbReference type="InterPro" id="IPR031157">
    <property type="entry name" value="G_TR_CS"/>
</dbReference>
<dbReference type="InterPro" id="IPR041095">
    <property type="entry name" value="EFG_II"/>
</dbReference>
<dbReference type="Gene3D" id="2.40.30.10">
    <property type="entry name" value="Translation factors"/>
    <property type="match status" value="1"/>
</dbReference>
<gene>
    <name evidence="5" type="ORF">MAR_000751</name>
</gene>
<dbReference type="Pfam" id="PF22042">
    <property type="entry name" value="EF-G_D2"/>
    <property type="match status" value="1"/>
</dbReference>
<organism evidence="5 6">
    <name type="scientific">Mya arenaria</name>
    <name type="common">Soft-shell clam</name>
    <dbReference type="NCBI Taxonomy" id="6604"/>
    <lineage>
        <taxon>Eukaryota</taxon>
        <taxon>Metazoa</taxon>
        <taxon>Spiralia</taxon>
        <taxon>Lophotrochozoa</taxon>
        <taxon>Mollusca</taxon>
        <taxon>Bivalvia</taxon>
        <taxon>Autobranchia</taxon>
        <taxon>Heteroconchia</taxon>
        <taxon>Euheterodonta</taxon>
        <taxon>Imparidentia</taxon>
        <taxon>Neoheterodontei</taxon>
        <taxon>Myida</taxon>
        <taxon>Myoidea</taxon>
        <taxon>Myidae</taxon>
        <taxon>Mya</taxon>
    </lineage>
</organism>
<protein>
    <submittedName>
        <fullName evidence="5">RRF2M-like protein</fullName>
    </submittedName>
</protein>
<dbReference type="SUPFAM" id="SSF50447">
    <property type="entry name" value="Translation proteins"/>
    <property type="match status" value="1"/>
</dbReference>
<dbReference type="InterPro" id="IPR000795">
    <property type="entry name" value="T_Tr_GTP-bd_dom"/>
</dbReference>
<dbReference type="Pfam" id="PF00009">
    <property type="entry name" value="GTP_EFTU"/>
    <property type="match status" value="1"/>
</dbReference>
<dbReference type="PROSITE" id="PS51722">
    <property type="entry name" value="G_TR_2"/>
    <property type="match status" value="1"/>
</dbReference>
<dbReference type="SUPFAM" id="SSF54980">
    <property type="entry name" value="EF-G C-terminal domain-like"/>
    <property type="match status" value="2"/>
</dbReference>
<dbReference type="InterPro" id="IPR027417">
    <property type="entry name" value="P-loop_NTPase"/>
</dbReference>
<dbReference type="InterPro" id="IPR009000">
    <property type="entry name" value="Transl_B-barrel_sf"/>
</dbReference>
<proteinExistence type="predicted"/>
<dbReference type="Proteomes" id="UP001164746">
    <property type="component" value="Chromosome 11"/>
</dbReference>
<dbReference type="NCBIfam" id="TIGR00231">
    <property type="entry name" value="small_GTP"/>
    <property type="match status" value="1"/>
</dbReference>
<dbReference type="InterPro" id="IPR035647">
    <property type="entry name" value="EFG_III/V"/>
</dbReference>
<dbReference type="Gene3D" id="3.30.70.240">
    <property type="match status" value="1"/>
</dbReference>
<name>A0ABY7F9Q2_MYAAR</name>
<keyword evidence="1" id="KW-0547">Nucleotide-binding</keyword>
<dbReference type="PROSITE" id="PS00301">
    <property type="entry name" value="G_TR_1"/>
    <property type="match status" value="1"/>
</dbReference>
<dbReference type="SMART" id="SM00838">
    <property type="entry name" value="EFG_C"/>
    <property type="match status" value="1"/>
</dbReference>
<keyword evidence="2" id="KW-0648">Protein biosynthesis</keyword>
<reference evidence="5" key="1">
    <citation type="submission" date="2022-11" db="EMBL/GenBank/DDBJ databases">
        <title>Centuries of genome instability and evolution in soft-shell clam transmissible cancer (bioRxiv).</title>
        <authorList>
            <person name="Hart S.F.M."/>
            <person name="Yonemitsu M.A."/>
            <person name="Giersch R.M."/>
            <person name="Beal B.F."/>
            <person name="Arriagada G."/>
            <person name="Davis B.W."/>
            <person name="Ostrander E.A."/>
            <person name="Goff S.P."/>
            <person name="Metzger M.J."/>
        </authorList>
    </citation>
    <scope>NUCLEOTIDE SEQUENCE</scope>
    <source>
        <strain evidence="5">MELC-2E11</strain>
        <tissue evidence="5">Siphon/mantle</tissue>
    </source>
</reference>
<dbReference type="Gene3D" id="3.30.70.870">
    <property type="entry name" value="Elongation Factor G (Translational Gtpase), domain 3"/>
    <property type="match status" value="1"/>
</dbReference>
<dbReference type="PANTHER" id="PTHR43261:SF1">
    <property type="entry name" value="RIBOSOME-RELEASING FACTOR 2, MITOCHONDRIAL"/>
    <property type="match status" value="1"/>
</dbReference>
<dbReference type="PANTHER" id="PTHR43261">
    <property type="entry name" value="TRANSLATION ELONGATION FACTOR G-RELATED"/>
    <property type="match status" value="1"/>
</dbReference>
<dbReference type="SUPFAM" id="SSF52540">
    <property type="entry name" value="P-loop containing nucleoside triphosphate hydrolases"/>
    <property type="match status" value="1"/>
</dbReference>
<dbReference type="Gene3D" id="3.40.50.300">
    <property type="entry name" value="P-loop containing nucleotide triphosphate hydrolases"/>
    <property type="match status" value="1"/>
</dbReference>
<evidence type="ECO:0000256" key="1">
    <source>
        <dbReference type="ARBA" id="ARBA00022741"/>
    </source>
</evidence>
<dbReference type="InterPro" id="IPR000640">
    <property type="entry name" value="EFG_V-like"/>
</dbReference>
<keyword evidence="3" id="KW-0342">GTP-binding</keyword>
<keyword evidence="6" id="KW-1185">Reference proteome</keyword>
<accession>A0ABY7F9Q2</accession>
<dbReference type="InterPro" id="IPR053905">
    <property type="entry name" value="EF-G-like_DII"/>
</dbReference>
<evidence type="ECO:0000313" key="6">
    <source>
        <dbReference type="Proteomes" id="UP001164746"/>
    </source>
</evidence>
<dbReference type="EMBL" id="CP111022">
    <property type="protein sequence ID" value="WAR18913.1"/>
    <property type="molecule type" value="Genomic_DNA"/>
</dbReference>
<dbReference type="Pfam" id="PF00679">
    <property type="entry name" value="EFG_C"/>
    <property type="match status" value="1"/>
</dbReference>
<dbReference type="PRINTS" id="PR00315">
    <property type="entry name" value="ELONGATNFCT"/>
</dbReference>
<feature type="domain" description="Tr-type G" evidence="4">
    <location>
        <begin position="1"/>
        <end position="272"/>
    </location>
</feature>